<sequence length="951" mass="106792">MNINKIAKYFAIGILFILYFNILVACLEDDEDDEESIWKSSETNIRPNISESHLDIQNAIPDSSMEVGGVLEPSLEENFVGANEKSVWIELTVPDNSTEEYSLPNRILLNDTPVLLSTGSSTVDVEKIPEVSLLFTSHDEIPSPKHTAQTENIPTNISTQFFAGDEKNDTAIVPDIESIEKNDTAEKSEDIPSFSEWAQKRLEEVQKSEQNNITFKAPSQNGKGNNSKLRWKNYASLDCGAKVVGSNPETISPGSILSPAVDEYKLSPCTSRIWFVVELCEAIQAQRIDIANYELFSSSPKEFTVLVSERYPTRDWTLVGKFEAKDERNIQSFDIETQIFGKYIKVEIKSHYGSEHYCPISLFKAYGMSVYEVLQKEDSGNANHVEDDDDDDEEDNLFSAKNGVEKNIFSSATDAVISMVKRAAQVLGNKVDNQTTNTNKSLSSALVNTCSCPRHLIICNNCTETLFGQIYELLSCKSNTIRKLIGLPPIYRALAGSASCSKFGYRNSNGRDDSRLESFFPEKYVGAMCNEMAISEQQGVLNVSQHFPNITSDLTNDKIISMDVKEVVDLQGKPNKTGIDVTEQPGNTTIHSATVDTSQIRPTKTLTVDPNTTTTPVPEDLVPANPETAPPNPETAPFFDADPTPDVDLSNETMETALDEQMESVDSSTVVVTASPQAPKESIFLRLSNRIKALERNVSLSSQYLEELSKRYKKQVEEMQNLSEKTIAVLREESQERLESKQKLEERLDQLAAAVDTLVAERRSFFLLVYFFVFVGIVGSVYYFFCGSTEGADQISRRLSDEDTLRRPKERKKRRPSDQVLKIVRYSSVNEDERSRRSKKRKKKVSKRSHSAGSLKLKNDDDWVTGTQQVIEDHAPFVLDESDHVISEPLNLPEQEEQEEDRDSAQRVQIVIEENRHGEVETNSTCRSPSNGMEGVKKEKRGLKRFLKKVF</sequence>
<keyword evidence="16" id="KW-1185">Reference proteome</keyword>
<dbReference type="PROSITE" id="PS51469">
    <property type="entry name" value="SUN"/>
    <property type="match status" value="1"/>
</dbReference>
<evidence type="ECO:0000256" key="2">
    <source>
        <dbReference type="ARBA" id="ARBA00022692"/>
    </source>
</evidence>
<feature type="coiled-coil region" evidence="11">
    <location>
        <begin position="691"/>
        <end position="761"/>
    </location>
</feature>
<dbReference type="OrthoDB" id="266334at2759"/>
<evidence type="ECO:0000256" key="11">
    <source>
        <dbReference type="SAM" id="Coils"/>
    </source>
</evidence>
<feature type="transmembrane region" description="Helical" evidence="13">
    <location>
        <begin position="6"/>
        <end position="27"/>
    </location>
</feature>
<dbReference type="EMBL" id="OU896716">
    <property type="protein sequence ID" value="CAG9814538.1"/>
    <property type="molecule type" value="Genomic_DNA"/>
</dbReference>
<dbReference type="GO" id="GO:0034975">
    <property type="term" value="P:protein folding in endoplasmic reticulum"/>
    <property type="evidence" value="ECO:0007669"/>
    <property type="project" value="TreeGrafter"/>
</dbReference>
<keyword evidence="3" id="KW-0732">Signal</keyword>
<reference evidence="15" key="2">
    <citation type="submission" date="2022-10" db="EMBL/GenBank/DDBJ databases">
        <authorList>
            <consortium name="ENA_rothamsted_submissions"/>
            <consortium name="culmorum"/>
            <person name="King R."/>
        </authorList>
    </citation>
    <scope>NUCLEOTIDE SEQUENCE</scope>
</reference>
<feature type="transmembrane region" description="Helical" evidence="13">
    <location>
        <begin position="765"/>
        <end position="785"/>
    </location>
</feature>
<reference evidence="15" key="1">
    <citation type="submission" date="2022-01" db="EMBL/GenBank/DDBJ databases">
        <authorList>
            <person name="King R."/>
        </authorList>
    </citation>
    <scope>NUCLEOTIDE SEQUENCE</scope>
</reference>
<dbReference type="InterPro" id="IPR045120">
    <property type="entry name" value="Suco/Slp1-like"/>
</dbReference>
<feature type="compositionally biased region" description="Polar residues" evidence="12">
    <location>
        <begin position="921"/>
        <end position="931"/>
    </location>
</feature>
<dbReference type="InterPro" id="IPR008979">
    <property type="entry name" value="Galactose-bd-like_sf"/>
</dbReference>
<evidence type="ECO:0000256" key="6">
    <source>
        <dbReference type="ARBA" id="ARBA00023136"/>
    </source>
</evidence>
<dbReference type="GO" id="GO:0005789">
    <property type="term" value="C:endoplasmic reticulum membrane"/>
    <property type="evidence" value="ECO:0007669"/>
    <property type="project" value="UniProtKB-SubCell"/>
</dbReference>
<keyword evidence="4" id="KW-0256">Endoplasmic reticulum</keyword>
<comment type="similarity">
    <text evidence="9">Belongs to the SLP1 family.</text>
</comment>
<dbReference type="InterPro" id="IPR012919">
    <property type="entry name" value="SUN_dom"/>
</dbReference>
<keyword evidence="11" id="KW-0175">Coiled coil</keyword>
<evidence type="ECO:0000256" key="4">
    <source>
        <dbReference type="ARBA" id="ARBA00022824"/>
    </source>
</evidence>
<dbReference type="Gene3D" id="2.60.120.260">
    <property type="entry name" value="Galactose-binding domain-like"/>
    <property type="match status" value="1"/>
</dbReference>
<evidence type="ECO:0000256" key="13">
    <source>
        <dbReference type="SAM" id="Phobius"/>
    </source>
</evidence>
<gene>
    <name evidence="15" type="ORF">PHAECO_LOCUS2137</name>
</gene>
<evidence type="ECO:0000256" key="9">
    <source>
        <dbReference type="ARBA" id="ARBA00061226"/>
    </source>
</evidence>
<dbReference type="AlphaFoldDB" id="A0A9N9SCJ1"/>
<evidence type="ECO:0000256" key="10">
    <source>
        <dbReference type="ARBA" id="ARBA00064635"/>
    </source>
</evidence>
<proteinExistence type="inferred from homology"/>
<name>A0A9N9SCJ1_PHACE</name>
<organism evidence="15 16">
    <name type="scientific">Phaedon cochleariae</name>
    <name type="common">Mustard beetle</name>
    <dbReference type="NCBI Taxonomy" id="80249"/>
    <lineage>
        <taxon>Eukaryota</taxon>
        <taxon>Metazoa</taxon>
        <taxon>Ecdysozoa</taxon>
        <taxon>Arthropoda</taxon>
        <taxon>Hexapoda</taxon>
        <taxon>Insecta</taxon>
        <taxon>Pterygota</taxon>
        <taxon>Neoptera</taxon>
        <taxon>Endopterygota</taxon>
        <taxon>Coleoptera</taxon>
        <taxon>Polyphaga</taxon>
        <taxon>Cucujiformia</taxon>
        <taxon>Chrysomeloidea</taxon>
        <taxon>Chrysomelidae</taxon>
        <taxon>Chrysomelinae</taxon>
        <taxon>Chrysomelini</taxon>
        <taxon>Phaedon</taxon>
    </lineage>
</organism>
<dbReference type="Proteomes" id="UP001153737">
    <property type="component" value="Chromosome 10"/>
</dbReference>
<feature type="region of interest" description="Disordered" evidence="12">
    <location>
        <begin position="605"/>
        <end position="624"/>
    </location>
</feature>
<dbReference type="PANTHER" id="PTHR12953">
    <property type="entry name" value="MEMBRANE PROTEIN CH1 RELATED"/>
    <property type="match status" value="1"/>
</dbReference>
<dbReference type="Pfam" id="PF07738">
    <property type="entry name" value="Sad1_UNC"/>
    <property type="match status" value="1"/>
</dbReference>
<feature type="compositionally biased region" description="Basic residues" evidence="12">
    <location>
        <begin position="836"/>
        <end position="850"/>
    </location>
</feature>
<feature type="region of interest" description="Disordered" evidence="12">
    <location>
        <begin position="829"/>
        <end position="859"/>
    </location>
</feature>
<keyword evidence="5 13" id="KW-1133">Transmembrane helix</keyword>
<comment type="subunit">
    <text evidence="10">Interacts with EMP65.</text>
</comment>
<dbReference type="SUPFAM" id="SSF49785">
    <property type="entry name" value="Galactose-binding domain-like"/>
    <property type="match status" value="1"/>
</dbReference>
<dbReference type="FunFam" id="2.60.120.260:FF:000099">
    <property type="entry name" value="Uncharacterized protein, isoform C"/>
    <property type="match status" value="1"/>
</dbReference>
<evidence type="ECO:0000256" key="8">
    <source>
        <dbReference type="ARBA" id="ARBA00046288"/>
    </source>
</evidence>
<evidence type="ECO:0000313" key="16">
    <source>
        <dbReference type="Proteomes" id="UP001153737"/>
    </source>
</evidence>
<feature type="region of interest" description="Disordered" evidence="12">
    <location>
        <begin position="914"/>
        <end position="938"/>
    </location>
</feature>
<dbReference type="PROSITE" id="PS51257">
    <property type="entry name" value="PROKAR_LIPOPROTEIN"/>
    <property type="match status" value="1"/>
</dbReference>
<keyword evidence="7" id="KW-0325">Glycoprotein</keyword>
<comment type="subcellular location">
    <subcellularLocation>
        <location evidence="8">Endomembrane system</location>
        <topology evidence="8">Single-pass type I membrane protein</topology>
    </subcellularLocation>
    <subcellularLocation>
        <location evidence="1">Endoplasmic reticulum membrane</location>
        <topology evidence="1">Single-pass membrane protein</topology>
    </subcellularLocation>
</comment>
<evidence type="ECO:0000256" key="7">
    <source>
        <dbReference type="ARBA" id="ARBA00023180"/>
    </source>
</evidence>
<dbReference type="PANTHER" id="PTHR12953:SF0">
    <property type="entry name" value="SUN DOMAIN-CONTAINING OSSIFICATION FACTOR"/>
    <property type="match status" value="1"/>
</dbReference>
<keyword evidence="6 13" id="KW-0472">Membrane</keyword>
<keyword evidence="2 13" id="KW-0812">Transmembrane</keyword>
<evidence type="ECO:0000259" key="14">
    <source>
        <dbReference type="PROSITE" id="PS51469"/>
    </source>
</evidence>
<evidence type="ECO:0000256" key="12">
    <source>
        <dbReference type="SAM" id="MobiDB-lite"/>
    </source>
</evidence>
<evidence type="ECO:0000313" key="15">
    <source>
        <dbReference type="EMBL" id="CAG9814538.1"/>
    </source>
</evidence>
<evidence type="ECO:0000256" key="3">
    <source>
        <dbReference type="ARBA" id="ARBA00022729"/>
    </source>
</evidence>
<evidence type="ECO:0000256" key="1">
    <source>
        <dbReference type="ARBA" id="ARBA00004389"/>
    </source>
</evidence>
<protein>
    <recommendedName>
        <fullName evidence="14">SUN domain-containing protein</fullName>
    </recommendedName>
</protein>
<evidence type="ECO:0000256" key="5">
    <source>
        <dbReference type="ARBA" id="ARBA00022989"/>
    </source>
</evidence>
<accession>A0A9N9SCJ1</accession>
<feature type="domain" description="SUN" evidence="14">
    <location>
        <begin position="210"/>
        <end position="370"/>
    </location>
</feature>